<dbReference type="EMBL" id="KU140427">
    <property type="protein sequence ID" value="AMF83656.1"/>
    <property type="molecule type" value="Genomic_DNA"/>
</dbReference>
<gene>
    <name evidence="5" type="primary">rps12</name>
    <name evidence="5" type="ORF">YB91_gp37</name>
</gene>
<dbReference type="SUPFAM" id="SSF50249">
    <property type="entry name" value="Nucleic acid-binding proteins"/>
    <property type="match status" value="1"/>
</dbReference>
<dbReference type="PRINTS" id="PR01034">
    <property type="entry name" value="RIBOSOMALS12"/>
</dbReference>
<comment type="similarity">
    <text evidence="1">Belongs to the universal ribosomal protein uS12 family.</text>
</comment>
<evidence type="ECO:0000256" key="4">
    <source>
        <dbReference type="SAM" id="MobiDB-lite"/>
    </source>
</evidence>
<protein>
    <submittedName>
        <fullName evidence="5">Ribosomal protein S12</fullName>
    </submittedName>
</protein>
<evidence type="ECO:0000256" key="3">
    <source>
        <dbReference type="ARBA" id="ARBA00023274"/>
    </source>
</evidence>
<evidence type="ECO:0000256" key="1">
    <source>
        <dbReference type="ARBA" id="ARBA00005657"/>
    </source>
</evidence>
<dbReference type="AlphaFoldDB" id="A0A120L108"/>
<feature type="region of interest" description="Disordered" evidence="4">
    <location>
        <begin position="1"/>
        <end position="29"/>
    </location>
</feature>
<geneLocation type="mitochondrion" evidence="5"/>
<dbReference type="InterPro" id="IPR005679">
    <property type="entry name" value="Ribosomal_uS12_bac"/>
</dbReference>
<dbReference type="CDD" id="cd03368">
    <property type="entry name" value="Ribosomal_S12"/>
    <property type="match status" value="1"/>
</dbReference>
<dbReference type="FunFam" id="2.40.50.140:FF:000099">
    <property type="entry name" value="Ribosomal protein S12, mitochondrial"/>
    <property type="match status" value="1"/>
</dbReference>
<dbReference type="PANTHER" id="PTHR11652">
    <property type="entry name" value="30S RIBOSOMAL PROTEIN S12 FAMILY MEMBER"/>
    <property type="match status" value="1"/>
</dbReference>
<dbReference type="GO" id="GO:0015935">
    <property type="term" value="C:small ribosomal subunit"/>
    <property type="evidence" value="ECO:0007669"/>
    <property type="project" value="InterPro"/>
</dbReference>
<evidence type="ECO:0000313" key="5">
    <source>
        <dbReference type="EMBL" id="AMF83656.1"/>
    </source>
</evidence>
<name>A0A120L108_ANEPI</name>
<sequence>MPTMNQLVRKGRESKRRTKRTRASNKCPQKQGVCLRVSTRSPKKPNSALRKIAKVRLTNRNEIIAYIPGEGHNLQEHSVVMVRGGRVQDLPGVKYHCIRGVKDPQGIPGRRRGRSKYGTKKPKDYIRIYPKNRIPTVFSVHLPIGFTHQDFQRGWERKEIDLVAEQKAFMRFAYPTVDIYATPWKGGFCHQDLGAAVGQAHTIAQTIWAISGA</sequence>
<dbReference type="HAMAP" id="MF_00403_B">
    <property type="entry name" value="Ribosomal_uS12_B"/>
    <property type="match status" value="1"/>
</dbReference>
<dbReference type="NCBIfam" id="TIGR00981">
    <property type="entry name" value="rpsL_bact"/>
    <property type="match status" value="1"/>
</dbReference>
<feature type="compositionally biased region" description="Basic residues" evidence="4">
    <location>
        <begin position="12"/>
        <end position="23"/>
    </location>
</feature>
<dbReference type="Gene3D" id="2.40.50.140">
    <property type="entry name" value="Nucleic acid-binding proteins"/>
    <property type="match status" value="1"/>
</dbReference>
<dbReference type="Pfam" id="PF00164">
    <property type="entry name" value="Ribosom_S12_S23"/>
    <property type="match status" value="1"/>
</dbReference>
<dbReference type="PROSITE" id="PS00055">
    <property type="entry name" value="RIBOSOMAL_S12"/>
    <property type="match status" value="1"/>
</dbReference>
<dbReference type="InterPro" id="IPR012340">
    <property type="entry name" value="NA-bd_OB-fold"/>
</dbReference>
<evidence type="ECO:0000256" key="2">
    <source>
        <dbReference type="ARBA" id="ARBA00022980"/>
    </source>
</evidence>
<dbReference type="InterPro" id="IPR006032">
    <property type="entry name" value="Ribosomal_uS12"/>
</dbReference>
<proteinExistence type="inferred from homology"/>
<keyword evidence="2 5" id="KW-0689">Ribosomal protein</keyword>
<accession>A0A120L108</accession>
<organism evidence="5">
    <name type="scientific">Aneura pinguis</name>
    <name type="common">Greasewort</name>
    <name type="synonym">Riccardia pinguis</name>
    <dbReference type="NCBI Taxonomy" id="39026"/>
    <lineage>
        <taxon>Eukaryota</taxon>
        <taxon>Viridiplantae</taxon>
        <taxon>Streptophyta</taxon>
        <taxon>Embryophyta</taxon>
        <taxon>Marchantiophyta</taxon>
        <taxon>Jungermanniopsida</taxon>
        <taxon>Metzgeriidae</taxon>
        <taxon>Metzgeriales</taxon>
        <taxon>Aneuraceae</taxon>
        <taxon>Aneura</taxon>
    </lineage>
</organism>
<dbReference type="GO" id="GO:0006412">
    <property type="term" value="P:translation"/>
    <property type="evidence" value="ECO:0007669"/>
    <property type="project" value="InterPro"/>
</dbReference>
<reference evidence="5" key="1">
    <citation type="submission" date="2015-11" db="EMBL/GenBank/DDBJ databases">
        <title>The complete mitochondrial genome of Aneura pinguis voucher bs1.</title>
        <authorList>
            <person name="Sawicki J."/>
        </authorList>
    </citation>
    <scope>NUCLEOTIDE SEQUENCE</scope>
</reference>
<keyword evidence="3" id="KW-0687">Ribonucleoprotein</keyword>
<dbReference type="GO" id="GO:0003735">
    <property type="term" value="F:structural constituent of ribosome"/>
    <property type="evidence" value="ECO:0007669"/>
    <property type="project" value="InterPro"/>
</dbReference>
<keyword evidence="5" id="KW-0496">Mitochondrion</keyword>